<feature type="region of interest" description="Disordered" evidence="11">
    <location>
        <begin position="1"/>
        <end position="20"/>
    </location>
</feature>
<dbReference type="PROSITE" id="PS52040">
    <property type="entry name" value="TOPO_IIA"/>
    <property type="match status" value="1"/>
</dbReference>
<evidence type="ECO:0000313" key="14">
    <source>
        <dbReference type="Proteomes" id="UP000034581"/>
    </source>
</evidence>
<dbReference type="EC" id="5.6.2.2" evidence="9"/>
<dbReference type="InterPro" id="IPR013760">
    <property type="entry name" value="Topo_IIA-like_dom_sf"/>
</dbReference>
<comment type="subcellular location">
    <subcellularLocation>
        <location evidence="9">Cytoplasm</location>
    </subcellularLocation>
</comment>
<comment type="function">
    <text evidence="9">A type II topoisomerase that negatively supercoils closed circular double-stranded (ds) DNA in an ATP-dependent manner to modulate DNA topology and maintain chromosomes in an underwound state. Negative supercoiling favors strand separation, and DNA replication, transcription, recombination and repair, all of which involve strand separation. Also able to catalyze the interconversion of other topological isomers of dsDNA rings, including catenanes and knotted rings. Type II topoisomerases break and join 2 DNA strands simultaneously in an ATP-dependent manner.</text>
</comment>
<dbReference type="GO" id="GO:0006265">
    <property type="term" value="P:DNA topological change"/>
    <property type="evidence" value="ECO:0007669"/>
    <property type="project" value="UniProtKB-UniRule"/>
</dbReference>
<dbReference type="CDD" id="cd00187">
    <property type="entry name" value="TOP4c"/>
    <property type="match status" value="1"/>
</dbReference>
<dbReference type="Gene3D" id="2.120.10.90">
    <property type="entry name" value="DNA gyrase/topoisomerase IV, subunit A, C-terminal"/>
    <property type="match status" value="1"/>
</dbReference>
<proteinExistence type="inferred from homology"/>
<dbReference type="EMBL" id="LBQB01000002">
    <property type="protein sequence ID" value="KKP69945.1"/>
    <property type="molecule type" value="Genomic_DNA"/>
</dbReference>
<dbReference type="PANTHER" id="PTHR43493">
    <property type="entry name" value="DNA GYRASE/TOPOISOMERASE SUBUNIT A"/>
    <property type="match status" value="1"/>
</dbReference>
<dbReference type="SMART" id="SM00434">
    <property type="entry name" value="TOP4c"/>
    <property type="match status" value="1"/>
</dbReference>
<evidence type="ECO:0000256" key="5">
    <source>
        <dbReference type="ARBA" id="ARBA00023029"/>
    </source>
</evidence>
<name>A0A0G0E3P8_UNCC3</name>
<gene>
    <name evidence="9" type="primary">gyrA</name>
    <name evidence="13" type="ORF">UR67_C0002G0065</name>
</gene>
<evidence type="ECO:0000256" key="10">
    <source>
        <dbReference type="PROSITE-ProRule" id="PRU01384"/>
    </source>
</evidence>
<feature type="compositionally biased region" description="Polar residues" evidence="11">
    <location>
        <begin position="1"/>
        <end position="14"/>
    </location>
</feature>
<dbReference type="InterPro" id="IPR050220">
    <property type="entry name" value="Type_II_DNA_Topoisomerases"/>
</dbReference>
<comment type="catalytic activity">
    <reaction evidence="1 9 10">
        <text>ATP-dependent breakage, passage and rejoining of double-stranded DNA.</text>
        <dbReference type="EC" id="5.6.2.2"/>
    </reaction>
</comment>
<evidence type="ECO:0000256" key="1">
    <source>
        <dbReference type="ARBA" id="ARBA00000185"/>
    </source>
</evidence>
<reference evidence="13 14" key="1">
    <citation type="journal article" date="2015" name="Nature">
        <title>rRNA introns, odd ribosomes, and small enigmatic genomes across a large radiation of phyla.</title>
        <authorList>
            <person name="Brown C.T."/>
            <person name="Hug L.A."/>
            <person name="Thomas B.C."/>
            <person name="Sharon I."/>
            <person name="Castelle C.J."/>
            <person name="Singh A."/>
            <person name="Wilkins M.J."/>
            <person name="Williams K.H."/>
            <person name="Banfield J.F."/>
        </authorList>
    </citation>
    <scope>NUCLEOTIDE SEQUENCE [LARGE SCALE GENOMIC DNA]</scope>
</reference>
<comment type="caution">
    <text evidence="13">The sequence shown here is derived from an EMBL/GenBank/DDBJ whole genome shotgun (WGS) entry which is preliminary data.</text>
</comment>
<evidence type="ECO:0000256" key="8">
    <source>
        <dbReference type="ARBA" id="ARBA00063644"/>
    </source>
</evidence>
<dbReference type="InterPro" id="IPR035516">
    <property type="entry name" value="Gyrase/topoIV_suA_C"/>
</dbReference>
<evidence type="ECO:0000256" key="7">
    <source>
        <dbReference type="ARBA" id="ARBA00023235"/>
    </source>
</evidence>
<dbReference type="Proteomes" id="UP000034581">
    <property type="component" value="Unassembled WGS sequence"/>
</dbReference>
<dbReference type="Gene3D" id="1.10.268.10">
    <property type="entry name" value="Topoisomerase, domain 3"/>
    <property type="match status" value="1"/>
</dbReference>
<dbReference type="GO" id="GO:0005737">
    <property type="term" value="C:cytoplasm"/>
    <property type="evidence" value="ECO:0007669"/>
    <property type="project" value="UniProtKB-SubCell"/>
</dbReference>
<dbReference type="Gene3D" id="3.30.1360.40">
    <property type="match status" value="1"/>
</dbReference>
<keyword evidence="6 9" id="KW-0238">DNA-binding</keyword>
<dbReference type="GO" id="GO:0009330">
    <property type="term" value="C:DNA topoisomerase type II (double strand cut, ATP-hydrolyzing) complex"/>
    <property type="evidence" value="ECO:0007669"/>
    <property type="project" value="TreeGrafter"/>
</dbReference>
<dbReference type="GO" id="GO:0005694">
    <property type="term" value="C:chromosome"/>
    <property type="evidence" value="ECO:0007669"/>
    <property type="project" value="InterPro"/>
</dbReference>
<dbReference type="AlphaFoldDB" id="A0A0G0E3P8"/>
<dbReference type="SUPFAM" id="SSF56719">
    <property type="entry name" value="Type II DNA topoisomerase"/>
    <property type="match status" value="1"/>
</dbReference>
<keyword evidence="4 9" id="KW-0067">ATP-binding</keyword>
<dbReference type="InterPro" id="IPR006691">
    <property type="entry name" value="GyrA/parC_rep"/>
</dbReference>
<evidence type="ECO:0000313" key="13">
    <source>
        <dbReference type="EMBL" id="KKP69945.1"/>
    </source>
</evidence>
<dbReference type="Pfam" id="PF00521">
    <property type="entry name" value="DNA_topoisoIV"/>
    <property type="match status" value="1"/>
</dbReference>
<keyword evidence="5 9" id="KW-0799">Topoisomerase</keyword>
<dbReference type="SUPFAM" id="SSF101904">
    <property type="entry name" value="GyrA/ParC C-terminal domain-like"/>
    <property type="match status" value="1"/>
</dbReference>
<dbReference type="HAMAP" id="MF_01897">
    <property type="entry name" value="GyrA"/>
    <property type="match status" value="1"/>
</dbReference>
<keyword evidence="9" id="KW-0963">Cytoplasm</keyword>
<dbReference type="Gene3D" id="3.90.199.10">
    <property type="entry name" value="Topoisomerase II, domain 5"/>
    <property type="match status" value="1"/>
</dbReference>
<evidence type="ECO:0000256" key="11">
    <source>
        <dbReference type="SAM" id="MobiDB-lite"/>
    </source>
</evidence>
<dbReference type="Pfam" id="PF03989">
    <property type="entry name" value="DNA_gyraseA_C"/>
    <property type="match status" value="6"/>
</dbReference>
<evidence type="ECO:0000256" key="9">
    <source>
        <dbReference type="HAMAP-Rule" id="MF_01897"/>
    </source>
</evidence>
<dbReference type="FunFam" id="3.30.1360.40:FF:000002">
    <property type="entry name" value="DNA gyrase subunit A"/>
    <property type="match status" value="1"/>
</dbReference>
<dbReference type="InterPro" id="IPR002205">
    <property type="entry name" value="Topo_IIA_dom_A"/>
</dbReference>
<protein>
    <recommendedName>
        <fullName evidence="9">DNA gyrase subunit A</fullName>
        <ecNumber evidence="9">5.6.2.2</ecNumber>
    </recommendedName>
</protein>
<dbReference type="FunFam" id="1.10.268.10:FF:000001">
    <property type="entry name" value="DNA gyrase subunit A"/>
    <property type="match status" value="1"/>
</dbReference>
<dbReference type="STRING" id="1618350.UR67_C0002G0065"/>
<dbReference type="GO" id="GO:0005524">
    <property type="term" value="F:ATP binding"/>
    <property type="evidence" value="ECO:0007669"/>
    <property type="project" value="UniProtKB-UniRule"/>
</dbReference>
<dbReference type="InterPro" id="IPR005743">
    <property type="entry name" value="GyrA"/>
</dbReference>
<comment type="similarity">
    <text evidence="2 9">Belongs to the type II topoisomerase GyrA/ParC subunit family.</text>
</comment>
<feature type="domain" description="Topo IIA-type catalytic" evidence="12">
    <location>
        <begin position="62"/>
        <end position="558"/>
    </location>
</feature>
<keyword evidence="7 9" id="KW-0413">Isomerase</keyword>
<comment type="subunit">
    <text evidence="9">Heterotetramer, composed of two GyrA and two GyrB chains. In the heterotetramer, GyrA contains the active site tyrosine that forms a transient covalent intermediate with DNA, while GyrB binds cofactors and catalyzes ATP hydrolysis.</text>
</comment>
<dbReference type="GO" id="GO:0003677">
    <property type="term" value="F:DNA binding"/>
    <property type="evidence" value="ECO:0007669"/>
    <property type="project" value="UniProtKB-UniRule"/>
</dbReference>
<evidence type="ECO:0000256" key="4">
    <source>
        <dbReference type="ARBA" id="ARBA00022840"/>
    </source>
</evidence>
<dbReference type="InterPro" id="IPR013758">
    <property type="entry name" value="Topo_IIA_A/C_ab"/>
</dbReference>
<keyword evidence="3 9" id="KW-0547">Nucleotide-binding</keyword>
<evidence type="ECO:0000256" key="3">
    <source>
        <dbReference type="ARBA" id="ARBA00022741"/>
    </source>
</evidence>
<organism evidence="13 14">
    <name type="scientific">candidate division CPR3 bacterium GW2011_GWF2_35_18</name>
    <dbReference type="NCBI Taxonomy" id="1618350"/>
    <lineage>
        <taxon>Bacteria</taxon>
        <taxon>Bacteria division CPR3</taxon>
    </lineage>
</organism>
<evidence type="ECO:0000259" key="12">
    <source>
        <dbReference type="PROSITE" id="PS52040"/>
    </source>
</evidence>
<evidence type="ECO:0000256" key="2">
    <source>
        <dbReference type="ARBA" id="ARBA00008263"/>
    </source>
</evidence>
<evidence type="ECO:0000256" key="6">
    <source>
        <dbReference type="ARBA" id="ARBA00023125"/>
    </source>
</evidence>
<comment type="miscellaneous">
    <text evidence="9">Few gyrases are as efficient as E.coli at forming negative supercoils. Not all organisms have 2 type II topoisomerases; in organisms with a single type II topoisomerase this enzyme also has to decatenate newly replicated chromosomes.</text>
</comment>
<dbReference type="PATRIC" id="fig|1618350.3.peg.370"/>
<dbReference type="GO" id="GO:0034335">
    <property type="term" value="F:DNA negative supercoiling activity"/>
    <property type="evidence" value="ECO:0007669"/>
    <property type="project" value="UniProtKB-ARBA"/>
</dbReference>
<sequence>MTDQNSEELNNKDSLNPEPEIVNSASQNFIAENNDKTSVPISVEMKRSFIDYAMSVIVDRALPDVRDGLKPVHRRILYAMYEMSLNSQAKYKKCANVVGEVMGKFHPHGDTAIYDSLVRMAQDFSMRYPLVHGQGNFGSIDGDPPAAMRYTECKMHRISDEILKDIEKETIHFIDNYDASRQEPSVLPAKIPNLLLNGSTGIAVGMATNIPPHNLTETLDALNHIIENSKLKEITKEDTIEDIQVLAPLEQQIIHREITSELSTEDLLNFIKGPDFPTGGIIYDWKEIVNAYATGRGRIVTRAKTEIEEGKNGKFRILINEIPYQVNKSALIEKIADLVRDKKVEGITTLRDESDRKGMQIVIELKRDSNPQKILNRLFKFTQLQDTFNLNMVTLVKGEPKLLNLKQVLFEFVNHRLDIVIKKTQFELKQAKARAHILEGLKIALDNLDAVIKTIRESNSQDDAKNNLITRFKLSDIQAQAILDMQLRRLAALERKKIEDEYKEILKQIDFITDLLTHPEKFLKIIKEEFIALKEQYGDARKSKLVKGKVGEFSEEDLVANEQTIVIMTKSGYIKRAGLDTYKSQHRGGKGVIGMATKEDDEIDQILSAETHDTILFFTNKGRVFAKRVFDIPEAKRQAKGQAIINFIEIETEEKVTSILTLEKNFEQSAYKYLFMATKGGYVKKTELKDFDNIRKSGLIAIKLEENDALEWVKPTTGKNEILLITKKGKSIRFTENDVRETGRATRGVRGIRLGKDDQIVGMDVIPEKGSLLVIMKNGYGKRTNLKEWRLQGRGGMGVKVANVTNKTGEIMDSRIIDPESTQDLLIISQEAQVIRLPFKDIPSLGRDTQGVRLMKLNADDYVASLAMIDKEEESK</sequence>
<dbReference type="InterPro" id="IPR013757">
    <property type="entry name" value="Topo_IIA_A_a_sf"/>
</dbReference>
<accession>A0A0G0E3P8</accession>
<feature type="short sequence motif" description="GyrA-box" evidence="9">
    <location>
        <begin position="585"/>
        <end position="591"/>
    </location>
</feature>
<dbReference type="FunFam" id="2.120.10.90:FF:000005">
    <property type="entry name" value="DNA topoisomerase 4 subunit A"/>
    <property type="match status" value="1"/>
</dbReference>
<feature type="active site" description="O-(5'-phospho-DNA)-tyrosine intermediate" evidence="9 10">
    <location>
        <position position="150"/>
    </location>
</feature>
<dbReference type="GO" id="GO:0006261">
    <property type="term" value="P:DNA-templated DNA replication"/>
    <property type="evidence" value="ECO:0007669"/>
    <property type="project" value="UniProtKB-UniRule"/>
</dbReference>
<dbReference type="NCBIfam" id="NF004043">
    <property type="entry name" value="PRK05560.1"/>
    <property type="match status" value="1"/>
</dbReference>
<dbReference type="PANTHER" id="PTHR43493:SF5">
    <property type="entry name" value="DNA GYRASE SUBUNIT A, CHLOROPLASTIC_MITOCHONDRIAL"/>
    <property type="match status" value="1"/>
</dbReference>
<comment type="subunit">
    <text evidence="8">Heterotetramer composed of ParC and ParE.</text>
</comment>